<evidence type="ECO:0000259" key="3">
    <source>
        <dbReference type="Pfam" id="PF00884"/>
    </source>
</evidence>
<proteinExistence type="inferred from homology"/>
<dbReference type="PANTHER" id="PTHR42693">
    <property type="entry name" value="ARYLSULFATASE FAMILY MEMBER"/>
    <property type="match status" value="1"/>
</dbReference>
<dbReference type="EMBL" id="QGDO01000008">
    <property type="protein sequence ID" value="PWJ37974.1"/>
    <property type="molecule type" value="Genomic_DNA"/>
</dbReference>
<dbReference type="InterPro" id="IPR017850">
    <property type="entry name" value="Alkaline_phosphatase_core_sf"/>
</dbReference>
<dbReference type="Pfam" id="PF00884">
    <property type="entry name" value="Sulfatase"/>
    <property type="match status" value="1"/>
</dbReference>
<gene>
    <name evidence="4" type="ORF">BC781_108109</name>
</gene>
<organism evidence="4 5">
    <name type="scientific">Sediminitomix flava</name>
    <dbReference type="NCBI Taxonomy" id="379075"/>
    <lineage>
        <taxon>Bacteria</taxon>
        <taxon>Pseudomonadati</taxon>
        <taxon>Bacteroidota</taxon>
        <taxon>Cytophagia</taxon>
        <taxon>Cytophagales</taxon>
        <taxon>Flammeovirgaceae</taxon>
        <taxon>Sediminitomix</taxon>
    </lineage>
</organism>
<evidence type="ECO:0000313" key="4">
    <source>
        <dbReference type="EMBL" id="PWJ37974.1"/>
    </source>
</evidence>
<dbReference type="PANTHER" id="PTHR42693:SF53">
    <property type="entry name" value="ENDO-4-O-SULFATASE"/>
    <property type="match status" value="1"/>
</dbReference>
<dbReference type="InterPro" id="IPR050738">
    <property type="entry name" value="Sulfatase"/>
</dbReference>
<reference evidence="4 5" key="1">
    <citation type="submission" date="2018-03" db="EMBL/GenBank/DDBJ databases">
        <title>Genomic Encyclopedia of Archaeal and Bacterial Type Strains, Phase II (KMG-II): from individual species to whole genera.</title>
        <authorList>
            <person name="Goeker M."/>
        </authorList>
    </citation>
    <scope>NUCLEOTIDE SEQUENCE [LARGE SCALE GENOMIC DNA]</scope>
    <source>
        <strain evidence="4 5">DSM 28229</strain>
    </source>
</reference>
<dbReference type="Proteomes" id="UP000245535">
    <property type="component" value="Unassembled WGS sequence"/>
</dbReference>
<keyword evidence="2" id="KW-0378">Hydrolase</keyword>
<dbReference type="Gene3D" id="3.40.720.10">
    <property type="entry name" value="Alkaline Phosphatase, subunit A"/>
    <property type="match status" value="1"/>
</dbReference>
<dbReference type="Gene3D" id="3.30.1120.10">
    <property type="match status" value="1"/>
</dbReference>
<comment type="caution">
    <text evidence="4">The sequence shown here is derived from an EMBL/GenBank/DDBJ whole genome shotgun (WGS) entry which is preliminary data.</text>
</comment>
<protein>
    <submittedName>
        <fullName evidence="4">Arylsulfatase/arylsulfatase A</fullName>
    </submittedName>
</protein>
<dbReference type="GO" id="GO:0004065">
    <property type="term" value="F:arylsulfatase activity"/>
    <property type="evidence" value="ECO:0007669"/>
    <property type="project" value="TreeGrafter"/>
</dbReference>
<dbReference type="PROSITE" id="PS51257">
    <property type="entry name" value="PROKAR_LIPOPROTEIN"/>
    <property type="match status" value="1"/>
</dbReference>
<keyword evidence="5" id="KW-1185">Reference proteome</keyword>
<dbReference type="OrthoDB" id="9764377at2"/>
<evidence type="ECO:0000256" key="1">
    <source>
        <dbReference type="ARBA" id="ARBA00008779"/>
    </source>
</evidence>
<name>A0A315Z4G7_SEDFL</name>
<dbReference type="CDD" id="cd16026">
    <property type="entry name" value="GALNS_like"/>
    <property type="match status" value="1"/>
</dbReference>
<dbReference type="AlphaFoldDB" id="A0A315Z4G7"/>
<dbReference type="SUPFAM" id="SSF53649">
    <property type="entry name" value="Alkaline phosphatase-like"/>
    <property type="match status" value="1"/>
</dbReference>
<feature type="domain" description="Sulfatase N-terminal" evidence="3">
    <location>
        <begin position="30"/>
        <end position="370"/>
    </location>
</feature>
<sequence>MRHLFFPILLAVISACTTSNKISANENKQPNIILIYTDDQGYQDLGCYGSPLIKTPQLDQIAEEGIKLTNFYVASSVCSASRAALLTGRRASRNGVGGVFFPDAKGMNPSEITIAEVLKSSGYATASFGKWHLGDFDETLPTGQGFDEYFGVPYSNDMYIGAKQKFSDTVKFYDGYTLEKAQSDQKYVKSHSREEIKKQGIKELVPLMEGNQIVEYPAQQSSLTKRYFDRTLQFIEKNKKDSPFFVYLTPAMPHVPLFASEQFSGKSERGLYGDVIEEIDWNIGRLRKYLKENKLEENTIIIYTSDNGPWLGYGDHAGSALPLRDGKFTNFEGGIRVPALVYWKGKIDGGIELNEIVSNMDIFPTLAQFTKANLPNRALDGLDISQFLMGKDDHIDREIYFYNIGKELAGLRKGNWKYLREKASSRRKNNANNKQAWLFNLAEDIGESRNLADKYPEKIEEFERILVEKENEIKTQ</sequence>
<dbReference type="InterPro" id="IPR000917">
    <property type="entry name" value="Sulfatase_N"/>
</dbReference>
<dbReference type="RefSeq" id="WP_109622174.1">
    <property type="nucleotide sequence ID" value="NZ_QGDO01000008.1"/>
</dbReference>
<evidence type="ECO:0000313" key="5">
    <source>
        <dbReference type="Proteomes" id="UP000245535"/>
    </source>
</evidence>
<comment type="similarity">
    <text evidence="1">Belongs to the sulfatase family.</text>
</comment>
<evidence type="ECO:0000256" key="2">
    <source>
        <dbReference type="ARBA" id="ARBA00022801"/>
    </source>
</evidence>
<accession>A0A315Z4G7</accession>